<accession>A0A345PIC9</accession>
<dbReference type="EMBL" id="CP024848">
    <property type="protein sequence ID" value="AXI09759.1"/>
    <property type="molecule type" value="Genomic_DNA"/>
</dbReference>
<comment type="subcellular location">
    <subcellularLocation>
        <location evidence="3">Cytoplasm</location>
    </subcellularLocation>
</comment>
<dbReference type="GO" id="GO:0005737">
    <property type="term" value="C:cytoplasm"/>
    <property type="evidence" value="ECO:0007669"/>
    <property type="project" value="UniProtKB-SubCell"/>
</dbReference>
<proteinExistence type="inferred from homology"/>
<reference evidence="5" key="1">
    <citation type="submission" date="2017-11" db="EMBL/GenBank/DDBJ databases">
        <authorList>
            <person name="Zhu W."/>
        </authorList>
    </citation>
    <scope>NUCLEOTIDE SEQUENCE [LARGE SCALE GENOMIC DNA]</scope>
    <source>
        <strain evidence="5">160</strain>
    </source>
</reference>
<dbReference type="PANTHER" id="PTHR33643">
    <property type="entry name" value="UREASE ACCESSORY PROTEIN D"/>
    <property type="match status" value="1"/>
</dbReference>
<dbReference type="RefSeq" id="WP_114917045.1">
    <property type="nucleotide sequence ID" value="NZ_CP024848.1"/>
</dbReference>
<dbReference type="PANTHER" id="PTHR33643:SF1">
    <property type="entry name" value="UREASE ACCESSORY PROTEIN D"/>
    <property type="match status" value="1"/>
</dbReference>
<dbReference type="AlphaFoldDB" id="A0A345PIC9"/>
<dbReference type="KEGG" id="ocn:CUC15_12850"/>
<dbReference type="OrthoDB" id="9807968at2"/>
<comment type="function">
    <text evidence="3">Required for maturation of urease via the functional incorporation of the urease nickel metallocenter.</text>
</comment>
<organism evidence="4 5">
    <name type="scientific">Oceanobacillus zhaokaii</name>
    <dbReference type="NCBI Taxonomy" id="2052660"/>
    <lineage>
        <taxon>Bacteria</taxon>
        <taxon>Bacillati</taxon>
        <taxon>Bacillota</taxon>
        <taxon>Bacilli</taxon>
        <taxon>Bacillales</taxon>
        <taxon>Bacillaceae</taxon>
        <taxon>Oceanobacillus</taxon>
    </lineage>
</organism>
<keyword evidence="3" id="KW-0996">Nickel insertion</keyword>
<comment type="similarity">
    <text evidence="1 3">Belongs to the UreD family.</text>
</comment>
<dbReference type="GO" id="GO:0016151">
    <property type="term" value="F:nickel cation binding"/>
    <property type="evidence" value="ECO:0007669"/>
    <property type="project" value="UniProtKB-UniRule"/>
</dbReference>
<dbReference type="Pfam" id="PF01774">
    <property type="entry name" value="UreD"/>
    <property type="match status" value="1"/>
</dbReference>
<keyword evidence="3" id="KW-0963">Cytoplasm</keyword>
<evidence type="ECO:0000313" key="5">
    <source>
        <dbReference type="Proteomes" id="UP000253908"/>
    </source>
</evidence>
<comment type="subunit">
    <text evidence="3">UreD, UreF and UreG form a complex that acts as a GTP-hydrolysis-dependent molecular chaperone, activating the urease apoprotein by helping to assemble the nickel containing metallocenter of UreC. The UreE protein probably delivers the nickel.</text>
</comment>
<keyword evidence="2 3" id="KW-0143">Chaperone</keyword>
<evidence type="ECO:0000256" key="2">
    <source>
        <dbReference type="ARBA" id="ARBA00023186"/>
    </source>
</evidence>
<evidence type="ECO:0000313" key="4">
    <source>
        <dbReference type="EMBL" id="AXI09759.1"/>
    </source>
</evidence>
<dbReference type="HAMAP" id="MF_01384">
    <property type="entry name" value="UreD"/>
    <property type="match status" value="1"/>
</dbReference>
<dbReference type="Proteomes" id="UP000253908">
    <property type="component" value="Chromosome"/>
</dbReference>
<name>A0A345PIC9_9BACI</name>
<sequence length="274" mass="31411">MHEWTGELRLDIENRLGKSVAKNVYFQGALKVMRPVYHDDSGQVCYYILNPGGGYLNGDRYRISISLEENASLILTTQSATKVYKTPFKEAYQETEINLKAGSLLEYIPDPLIAYRDAKYKQINRIHMEEGATLFYTDVLTPGWSPEGEKFSYDKLQLINEIYFDGALVVYDHIKLTPADQRIKELGFMEGFSHLGSMIVVGEQTNAELLERLYEAVNLDTAKYKIGLSMLSVKGFSVRVLANSTQNVESIFSKIHHIIRKEWFDKKPSLLRKY</sequence>
<evidence type="ECO:0000256" key="1">
    <source>
        <dbReference type="ARBA" id="ARBA00007177"/>
    </source>
</evidence>
<protein>
    <recommendedName>
        <fullName evidence="3">Urease accessory protein UreD</fullName>
    </recommendedName>
</protein>
<keyword evidence="5" id="KW-1185">Reference proteome</keyword>
<evidence type="ECO:0000256" key="3">
    <source>
        <dbReference type="HAMAP-Rule" id="MF_01384"/>
    </source>
</evidence>
<dbReference type="InterPro" id="IPR002669">
    <property type="entry name" value="UreD"/>
</dbReference>
<gene>
    <name evidence="3" type="primary">ureD</name>
    <name evidence="4" type="ORF">CUC15_12850</name>
</gene>